<dbReference type="InterPro" id="IPR011335">
    <property type="entry name" value="Restrct_endonuc-II-like"/>
</dbReference>
<proteinExistence type="predicted"/>
<dbReference type="HOGENOM" id="CLU_127156_0_0_6"/>
<evidence type="ECO:0000313" key="3">
    <source>
        <dbReference type="Proteomes" id="UP000031623"/>
    </source>
</evidence>
<dbReference type="AlphaFoldDB" id="A0A090ALR0"/>
<dbReference type="CDD" id="cd06260">
    <property type="entry name" value="DUF820-like"/>
    <property type="match status" value="1"/>
</dbReference>
<sequence length="151" mass="16893">MNIEYLTPEPGENTLPSFNHGYFQLSIGMALRQQDNFSVVSAISIEIDGKEYIPDISVYPQRKINRLHDIVKTTEMPLLAIEILSPTQGTLEIVNKFQVYFQGGIKSCWLVDPLQGSVVVFSSPDNAQTFTTGDLIDKTLDIGIPIDELFK</sequence>
<dbReference type="Gene3D" id="3.90.1570.10">
    <property type="entry name" value="tt1808, chain A"/>
    <property type="match status" value="1"/>
</dbReference>
<keyword evidence="3" id="KW-1185">Reference proteome</keyword>
<dbReference type="SUPFAM" id="SSF52980">
    <property type="entry name" value="Restriction endonuclease-like"/>
    <property type="match status" value="1"/>
</dbReference>
<dbReference type="KEGG" id="tig:THII_1788"/>
<reference evidence="2 3" key="1">
    <citation type="journal article" date="2014" name="ISME J.">
        <title>Ecophysiology of Thioploca ingrica as revealed by the complete genome sequence supplemented with proteomic evidence.</title>
        <authorList>
            <person name="Kojima H."/>
            <person name="Ogura Y."/>
            <person name="Yamamoto N."/>
            <person name="Togashi T."/>
            <person name="Mori H."/>
            <person name="Watanabe T."/>
            <person name="Nemoto F."/>
            <person name="Kurokawa K."/>
            <person name="Hayashi T."/>
            <person name="Fukui M."/>
        </authorList>
    </citation>
    <scope>NUCLEOTIDE SEQUENCE [LARGE SCALE GENOMIC DNA]</scope>
</reference>
<dbReference type="Proteomes" id="UP000031623">
    <property type="component" value="Chromosome"/>
</dbReference>
<accession>A0A090ALR0</accession>
<dbReference type="Pfam" id="PF05685">
    <property type="entry name" value="Uma2"/>
    <property type="match status" value="1"/>
</dbReference>
<dbReference type="InterPro" id="IPR012296">
    <property type="entry name" value="Nuclease_put_TT1808"/>
</dbReference>
<dbReference type="OrthoDB" id="9799703at2"/>
<gene>
    <name evidence="2" type="ORF">THII_1788</name>
</gene>
<dbReference type="PANTHER" id="PTHR34107">
    <property type="entry name" value="SLL0198 PROTEIN-RELATED"/>
    <property type="match status" value="1"/>
</dbReference>
<organism evidence="2 3">
    <name type="scientific">Thioploca ingrica</name>
    <dbReference type="NCBI Taxonomy" id="40754"/>
    <lineage>
        <taxon>Bacteria</taxon>
        <taxon>Pseudomonadati</taxon>
        <taxon>Pseudomonadota</taxon>
        <taxon>Gammaproteobacteria</taxon>
        <taxon>Thiotrichales</taxon>
        <taxon>Thiotrichaceae</taxon>
        <taxon>Thioploca</taxon>
    </lineage>
</organism>
<feature type="domain" description="Putative restriction endonuclease" evidence="1">
    <location>
        <begin position="16"/>
        <end position="129"/>
    </location>
</feature>
<dbReference type="EMBL" id="AP014633">
    <property type="protein sequence ID" value="BAP56085.1"/>
    <property type="molecule type" value="Genomic_DNA"/>
</dbReference>
<evidence type="ECO:0000259" key="1">
    <source>
        <dbReference type="Pfam" id="PF05685"/>
    </source>
</evidence>
<protein>
    <recommendedName>
        <fullName evidence="1">Putative restriction endonuclease domain-containing protein</fullName>
    </recommendedName>
</protein>
<dbReference type="PANTHER" id="PTHR34107:SF4">
    <property type="entry name" value="SLL1222 PROTEIN"/>
    <property type="match status" value="1"/>
</dbReference>
<name>A0A090ALR0_9GAMM</name>
<evidence type="ECO:0000313" key="2">
    <source>
        <dbReference type="EMBL" id="BAP56085.1"/>
    </source>
</evidence>
<dbReference type="InterPro" id="IPR008538">
    <property type="entry name" value="Uma2"/>
</dbReference>